<evidence type="ECO:0000313" key="2">
    <source>
        <dbReference type="Proteomes" id="UP001497602"/>
    </source>
</evidence>
<dbReference type="InterPro" id="IPR011049">
    <property type="entry name" value="Serralysin-like_metalloprot_C"/>
</dbReference>
<organism evidence="1 2">
    <name type="scientific">Tenacibaculum vairaonense</name>
    <dbReference type="NCBI Taxonomy" id="3137860"/>
    <lineage>
        <taxon>Bacteria</taxon>
        <taxon>Pseudomonadati</taxon>
        <taxon>Bacteroidota</taxon>
        <taxon>Flavobacteriia</taxon>
        <taxon>Flavobacteriales</taxon>
        <taxon>Flavobacteriaceae</taxon>
        <taxon>Tenacibaculum</taxon>
    </lineage>
</organism>
<dbReference type="Proteomes" id="UP001497602">
    <property type="component" value="Unassembled WGS sequence"/>
</dbReference>
<keyword evidence="2" id="KW-1185">Reference proteome</keyword>
<name>A0ABM9PKX7_9FLAO</name>
<dbReference type="SUPFAM" id="SSF101967">
    <property type="entry name" value="Adhesin YadA, collagen-binding domain"/>
    <property type="match status" value="1"/>
</dbReference>
<accession>A0ABM9PKX7</accession>
<dbReference type="EMBL" id="CAXJRC010000012">
    <property type="protein sequence ID" value="CAL2106318.1"/>
    <property type="molecule type" value="Genomic_DNA"/>
</dbReference>
<dbReference type="RefSeq" id="WP_348738083.1">
    <property type="nucleotide sequence ID" value="NZ_CAXJRC010000012.1"/>
</dbReference>
<reference evidence="1 2" key="1">
    <citation type="submission" date="2024-05" db="EMBL/GenBank/DDBJ databases">
        <authorList>
            <person name="Duchaud E."/>
        </authorList>
    </citation>
    <scope>NUCLEOTIDE SEQUENCE [LARGE SCALE GENOMIC DNA]</scope>
    <source>
        <strain evidence="1">Ena-SAMPLE-TAB-13-05-2024-13:56:06:370-140305</strain>
    </source>
</reference>
<gene>
    <name evidence="1" type="ORF">T190115A13A_200034</name>
</gene>
<sequence>MNKIKTLSFFILLLVTIQIFGQSFNYQGVLRDANGQVLKNKFVGIQFRILQGSATGSNVFQETHSVTTNEYGVINISVGTGTVLSGNFSVINWSTQNHWLEVAVDISGGTTYTVLGSSKLQGVPYASYAETSGDKVFSTTNNITSNANGSIATDDFVFGSMQLASNNSTNDDDRRFFFDKSKGAFRAGTSNDSSWDEANLGIGSAAFGYQNIVTDGFNGFAAGSSLTVRASNGVAFGDQNLVTGNYAFAHGEHLTSETRSQITLGHNNTPDSGSQANSNTLRYPEDRLFVIGNGTFDNKSDALVIRKNGNTAINGQLTIDGDNQGAGTSYTLPAQDGTANQIMSTDGAGNVSWTDVSSNGAFSTTTNVTSNTLGDIANDNFVFGSSQLDNIPNNSDDNSRLFFNKTKGAFRVGFLDDNSEGGPDAGKDWDDVNLGFASIAMGKGGIAKASGSISLGGYNTIESNALESITIGQSNSINNMTNSYAIGNSNTINSTSRSLYGFTFGSNNVVNAGNSYSLGHNLITNRWGQVVLGLFNEATVPSAVGLNSTDPYFIIGNGTADNRSNSLVMLRNGNTTLNGQLTLGGDNQGAGTSYTLPAQDGSASQIMTTDGAGNVSWTDVGSNGAFSTTTNVTSNNSGNIGADDFVFGSNQLANDGTTNDDDNRMFFDKSKAAFRVGVTPDDLEEGGTASQWNDTNVGFASFATGIGSIASGNESIALGRYHTASGGNSVTIGSSNQATTLGAIAIGGSNVASGVASIAVGDNVTTSSRSQITLGINNVPIAGNNQMFISTDPLFVIGNGTLSTPSNALVMLKNGNTTLNGSLTIDEDNSGIGRGYTLPAQDGSANQVMTTDGSGNVTWMNYGLEAVSSPTFGAGWQNYSVSHGNGFEDARYYIDNGRVYLGGLVRKTSGINAGEVILTLPIGYRPQKQRIFTVSTEAGIVRVDVAANGNVIFNAPAHSGGQNWVSLEGISFRVD</sequence>
<protein>
    <recommendedName>
        <fullName evidence="3">Trimeric autotransporter adhesin YadA-like head domain-containing protein</fullName>
    </recommendedName>
</protein>
<dbReference type="Gene3D" id="2.150.10.10">
    <property type="entry name" value="Serralysin-like metalloprotease, C-terminal"/>
    <property type="match status" value="3"/>
</dbReference>
<proteinExistence type="predicted"/>
<evidence type="ECO:0008006" key="3">
    <source>
        <dbReference type="Google" id="ProtNLM"/>
    </source>
</evidence>
<evidence type="ECO:0000313" key="1">
    <source>
        <dbReference type="EMBL" id="CAL2106318.1"/>
    </source>
</evidence>
<comment type="caution">
    <text evidence="1">The sequence shown here is derived from an EMBL/GenBank/DDBJ whole genome shotgun (WGS) entry which is preliminary data.</text>
</comment>